<dbReference type="InterPro" id="IPR047165">
    <property type="entry name" value="RHG17/44/SH3BP1-like"/>
</dbReference>
<proteinExistence type="predicted"/>
<dbReference type="OrthoDB" id="19923at2759"/>
<dbReference type="EMBL" id="KK117843">
    <property type="protein sequence ID" value="KFM71575.1"/>
    <property type="molecule type" value="Genomic_DNA"/>
</dbReference>
<organism evidence="3 4">
    <name type="scientific">Stegodyphus mimosarum</name>
    <name type="common">African social velvet spider</name>
    <dbReference type="NCBI Taxonomy" id="407821"/>
    <lineage>
        <taxon>Eukaryota</taxon>
        <taxon>Metazoa</taxon>
        <taxon>Ecdysozoa</taxon>
        <taxon>Arthropoda</taxon>
        <taxon>Chelicerata</taxon>
        <taxon>Arachnida</taxon>
        <taxon>Araneae</taxon>
        <taxon>Araneomorphae</taxon>
        <taxon>Entelegynae</taxon>
        <taxon>Eresoidea</taxon>
        <taxon>Eresidae</taxon>
        <taxon>Stegodyphus</taxon>
    </lineage>
</organism>
<dbReference type="Gene3D" id="1.20.1270.60">
    <property type="entry name" value="Arfaptin homology (AH) domain/BAR domain"/>
    <property type="match status" value="1"/>
</dbReference>
<gene>
    <name evidence="3" type="ORF">X975_16089</name>
</gene>
<reference evidence="3 4" key="1">
    <citation type="submission" date="2013-11" db="EMBL/GenBank/DDBJ databases">
        <title>Genome sequencing of Stegodyphus mimosarum.</title>
        <authorList>
            <person name="Bechsgaard J."/>
        </authorList>
    </citation>
    <scope>NUCLEOTIDE SEQUENCE [LARGE SCALE GENOMIC DNA]</scope>
</reference>
<dbReference type="STRING" id="407821.A0A087U2I6"/>
<dbReference type="PANTHER" id="PTHR14130">
    <property type="entry name" value="3BP-1 RELATED RHOGAP"/>
    <property type="match status" value="1"/>
</dbReference>
<evidence type="ECO:0000313" key="3">
    <source>
        <dbReference type="EMBL" id="KFM71575.1"/>
    </source>
</evidence>
<sequence length="124" mass="14120">MKKQFLRVKQIADQTFLRAEKTEVLPEDLVIAEKRVETIRVSCQTTQKKITSCNIDFGNETSVEKRLKKIPQITLGASMLENGNNFSKNSVLGDTLRECANVQTKLGNELLEYYNEVEKTVLKP</sequence>
<protein>
    <submittedName>
        <fullName evidence="3">Rho GTPase-activating protein 44</fullName>
    </submittedName>
</protein>
<evidence type="ECO:0000313" key="4">
    <source>
        <dbReference type="Proteomes" id="UP000054359"/>
    </source>
</evidence>
<evidence type="ECO:0000256" key="1">
    <source>
        <dbReference type="ARBA" id="ARBA00022468"/>
    </source>
</evidence>
<keyword evidence="1" id="KW-0343">GTPase activation</keyword>
<dbReference type="GO" id="GO:0032956">
    <property type="term" value="P:regulation of actin cytoskeleton organization"/>
    <property type="evidence" value="ECO:0007669"/>
    <property type="project" value="TreeGrafter"/>
</dbReference>
<accession>A0A087U2I6</accession>
<dbReference type="GO" id="GO:0005737">
    <property type="term" value="C:cytoplasm"/>
    <property type="evidence" value="ECO:0007669"/>
    <property type="project" value="InterPro"/>
</dbReference>
<dbReference type="AlphaFoldDB" id="A0A087U2I6"/>
<dbReference type="Pfam" id="PF03114">
    <property type="entry name" value="BAR"/>
    <property type="match status" value="1"/>
</dbReference>
<dbReference type="GO" id="GO:0035020">
    <property type="term" value="P:regulation of Rac protein signal transduction"/>
    <property type="evidence" value="ECO:0007669"/>
    <property type="project" value="TreeGrafter"/>
</dbReference>
<dbReference type="GO" id="GO:0005096">
    <property type="term" value="F:GTPase activator activity"/>
    <property type="evidence" value="ECO:0007669"/>
    <property type="project" value="UniProtKB-KW"/>
</dbReference>
<dbReference type="InterPro" id="IPR027267">
    <property type="entry name" value="AH/BAR_dom_sf"/>
</dbReference>
<dbReference type="InterPro" id="IPR004148">
    <property type="entry name" value="BAR_dom"/>
</dbReference>
<keyword evidence="4" id="KW-1185">Reference proteome</keyword>
<dbReference type="SUPFAM" id="SSF103657">
    <property type="entry name" value="BAR/IMD domain-like"/>
    <property type="match status" value="1"/>
</dbReference>
<dbReference type="Proteomes" id="UP000054359">
    <property type="component" value="Unassembled WGS sequence"/>
</dbReference>
<feature type="non-terminal residue" evidence="3">
    <location>
        <position position="124"/>
    </location>
</feature>
<dbReference type="PANTHER" id="PTHR14130:SF14">
    <property type="entry name" value="RHO GTPASE-ACTIVATING PROTEIN 92B"/>
    <property type="match status" value="1"/>
</dbReference>
<feature type="domain" description="BAR" evidence="2">
    <location>
        <begin position="1"/>
        <end position="124"/>
    </location>
</feature>
<name>A0A087U2I6_STEMI</name>
<evidence type="ECO:0000259" key="2">
    <source>
        <dbReference type="Pfam" id="PF03114"/>
    </source>
</evidence>